<accession>A0A819ND10</accession>
<feature type="region of interest" description="Disordered" evidence="1">
    <location>
        <begin position="34"/>
        <end position="55"/>
    </location>
</feature>
<organism evidence="3 4">
    <name type="scientific">Adineta steineri</name>
    <dbReference type="NCBI Taxonomy" id="433720"/>
    <lineage>
        <taxon>Eukaryota</taxon>
        <taxon>Metazoa</taxon>
        <taxon>Spiralia</taxon>
        <taxon>Gnathifera</taxon>
        <taxon>Rotifera</taxon>
        <taxon>Eurotatoria</taxon>
        <taxon>Bdelloidea</taxon>
        <taxon>Adinetida</taxon>
        <taxon>Adinetidae</taxon>
        <taxon>Adineta</taxon>
    </lineage>
</organism>
<protein>
    <recommendedName>
        <fullName evidence="5">Gag-like protein</fullName>
    </recommendedName>
</protein>
<gene>
    <name evidence="2" type="ORF">IZO911_LOCUS9979</name>
    <name evidence="3" type="ORF">KXQ929_LOCUS28119</name>
</gene>
<evidence type="ECO:0000256" key="1">
    <source>
        <dbReference type="SAM" id="MobiDB-lite"/>
    </source>
</evidence>
<evidence type="ECO:0000313" key="2">
    <source>
        <dbReference type="EMBL" id="CAF0858230.1"/>
    </source>
</evidence>
<evidence type="ECO:0000313" key="3">
    <source>
        <dbReference type="EMBL" id="CAF3994737.1"/>
    </source>
</evidence>
<dbReference type="Proteomes" id="UP000663860">
    <property type="component" value="Unassembled WGS sequence"/>
</dbReference>
<reference evidence="3" key="1">
    <citation type="submission" date="2021-02" db="EMBL/GenBank/DDBJ databases">
        <authorList>
            <person name="Nowell W R."/>
        </authorList>
    </citation>
    <scope>NUCLEOTIDE SEQUENCE</scope>
</reference>
<evidence type="ECO:0000313" key="4">
    <source>
        <dbReference type="Proteomes" id="UP000663868"/>
    </source>
</evidence>
<feature type="region of interest" description="Disordered" evidence="1">
    <location>
        <begin position="351"/>
        <end position="370"/>
    </location>
</feature>
<feature type="compositionally biased region" description="Polar residues" evidence="1">
    <location>
        <begin position="40"/>
        <end position="55"/>
    </location>
</feature>
<evidence type="ECO:0008006" key="5">
    <source>
        <dbReference type="Google" id="ProtNLM"/>
    </source>
</evidence>
<proteinExistence type="predicted"/>
<feature type="compositionally biased region" description="Polar residues" evidence="1">
    <location>
        <begin position="11"/>
        <end position="20"/>
    </location>
</feature>
<feature type="region of interest" description="Disordered" evidence="1">
    <location>
        <begin position="1"/>
        <end position="20"/>
    </location>
</feature>
<comment type="caution">
    <text evidence="3">The sequence shown here is derived from an EMBL/GenBank/DDBJ whole genome shotgun (WGS) entry which is preliminary data.</text>
</comment>
<dbReference type="Proteomes" id="UP000663868">
    <property type="component" value="Unassembled WGS sequence"/>
</dbReference>
<name>A0A819ND10_9BILA</name>
<dbReference type="AlphaFoldDB" id="A0A819ND10"/>
<dbReference type="EMBL" id="CAJNOE010000071">
    <property type="protein sequence ID" value="CAF0858230.1"/>
    <property type="molecule type" value="Genomic_DNA"/>
</dbReference>
<dbReference type="EMBL" id="CAJOBB010002739">
    <property type="protein sequence ID" value="CAF3994737.1"/>
    <property type="molecule type" value="Genomic_DNA"/>
</dbReference>
<sequence length="493" mass="56680">MTHHNEGYESPGTSDLSHQLSPLVLRKQNNEWTTFKRPGSNLSPQSQQHTETHRQVNATQIRMTHSYFNSKISFPPIIVKFKSEQKASIKEITDDLTSKWKTQHGIDLAITARFGHMHSLLIFADESSTFESFLDPNRWPELLKDIEIEVKVPRQFPPEYSLIIQQFHRNWNEDEWINELQLRYVSVLKLTRMRVKDGSTLNAVRADFKSIEEVKAIIKLGKIYVGSMTHPVKPYHLPIRINKCLKCLRHDHLTKSCTLARLCPRCAEEHSLENGCNNPVKCINCDGDHTSGHSACPIVQQKRHALMEQAKKQRAELLVRADQQQHTYKVQEDDYPAIRNDDTRLLHSQVTHQSAEGHRRTYAQTTTKQHDLSSQKSIEYTLSSFLDKMERRLEGFSTRLTSQLCEIEKKINVQSDRHYKLENAINEIILPAIQELSNIFSQSIKIKATQDALKNLNEKIGGIISNQRPQSCFEANQSTANQSSLLAANVSHH</sequence>